<evidence type="ECO:0000313" key="2">
    <source>
        <dbReference type="Proteomes" id="UP000636949"/>
    </source>
</evidence>
<dbReference type="EMBL" id="BMJS01000005">
    <property type="protein sequence ID" value="GGF92603.1"/>
    <property type="molecule type" value="Genomic_DNA"/>
</dbReference>
<accession>A0A8J2Z362</accession>
<dbReference type="Proteomes" id="UP000636949">
    <property type="component" value="Unassembled WGS sequence"/>
</dbReference>
<gene>
    <name evidence="1" type="ORF">GCM10010995_07200</name>
</gene>
<organism evidence="1 2">
    <name type="scientific">Cysteiniphilum litorale</name>
    <dbReference type="NCBI Taxonomy" id="2056700"/>
    <lineage>
        <taxon>Bacteria</taxon>
        <taxon>Pseudomonadati</taxon>
        <taxon>Pseudomonadota</taxon>
        <taxon>Gammaproteobacteria</taxon>
        <taxon>Thiotrichales</taxon>
        <taxon>Fastidiosibacteraceae</taxon>
        <taxon>Cysteiniphilum</taxon>
    </lineage>
</organism>
<proteinExistence type="predicted"/>
<name>A0A8J2Z362_9GAMM</name>
<dbReference type="OrthoDB" id="9794834at2"/>
<dbReference type="RefSeq" id="WP_117002086.1">
    <property type="nucleotide sequence ID" value="NZ_BMJS01000005.1"/>
</dbReference>
<dbReference type="AlphaFoldDB" id="A0A8J2Z362"/>
<reference evidence="1" key="2">
    <citation type="submission" date="2020-09" db="EMBL/GenBank/DDBJ databases">
        <authorList>
            <person name="Sun Q."/>
            <person name="Zhou Y."/>
        </authorList>
    </citation>
    <scope>NUCLEOTIDE SEQUENCE</scope>
    <source>
        <strain evidence="1">CGMCC 1.15758</strain>
    </source>
</reference>
<evidence type="ECO:0000313" key="1">
    <source>
        <dbReference type="EMBL" id="GGF92603.1"/>
    </source>
</evidence>
<keyword evidence="2" id="KW-1185">Reference proteome</keyword>
<sequence>MNDMPFDRETVIHVYLLMRQALKFNDYIDQRVTLIEPVWQQDEIYHLMRNEDISATKQHSIYAYHMRLAFKRTYEFIGDMLNLLEVNGVKVFAVPDFLEDRIDSFAFWHYQNGVIFINLSKCCTNREVNIVLATQLGNLLLHKDKLGHKKPSISLNKHDLDDSVIFAGYFLNLMTFDCNKNLLFKFKHSKFFERIIELLKAKDGRSQYKTFLNKIGMPQKYHSMVTKLLPSENIIQFPDIRRKVIIVDHTNKCPIPNNLIEIPVKKVKKVKK</sequence>
<comment type="caution">
    <text evidence="1">The sequence shown here is derived from an EMBL/GenBank/DDBJ whole genome shotgun (WGS) entry which is preliminary data.</text>
</comment>
<reference evidence="1" key="1">
    <citation type="journal article" date="2014" name="Int. J. Syst. Evol. Microbiol.">
        <title>Complete genome sequence of Corynebacterium casei LMG S-19264T (=DSM 44701T), isolated from a smear-ripened cheese.</title>
        <authorList>
            <consortium name="US DOE Joint Genome Institute (JGI-PGF)"/>
            <person name="Walter F."/>
            <person name="Albersmeier A."/>
            <person name="Kalinowski J."/>
            <person name="Ruckert C."/>
        </authorList>
    </citation>
    <scope>NUCLEOTIDE SEQUENCE</scope>
    <source>
        <strain evidence="1">CGMCC 1.15758</strain>
    </source>
</reference>
<protein>
    <submittedName>
        <fullName evidence="1">Uncharacterized protein</fullName>
    </submittedName>
</protein>